<evidence type="ECO:0000313" key="2">
    <source>
        <dbReference type="Proteomes" id="UP000321595"/>
    </source>
</evidence>
<gene>
    <name evidence="1" type="ORF">FRD01_07940</name>
</gene>
<dbReference type="OrthoDB" id="9994637at2"/>
<dbReference type="EMBL" id="CP042467">
    <property type="protein sequence ID" value="QED27175.1"/>
    <property type="molecule type" value="Genomic_DNA"/>
</dbReference>
<evidence type="ECO:0000313" key="1">
    <source>
        <dbReference type="EMBL" id="QED27175.1"/>
    </source>
</evidence>
<reference evidence="1 2" key="1">
    <citation type="submission" date="2019-08" db="EMBL/GenBank/DDBJ databases">
        <authorList>
            <person name="Liang Q."/>
        </authorList>
    </citation>
    <scope>NUCLEOTIDE SEQUENCE [LARGE SCALE GENOMIC DNA]</scope>
    <source>
        <strain evidence="1 2">V1718</strain>
    </source>
</reference>
<name>A0A5B8XNX1_9DELT</name>
<keyword evidence="2" id="KW-1185">Reference proteome</keyword>
<dbReference type="RefSeq" id="WP_146958860.1">
    <property type="nucleotide sequence ID" value="NZ_CP042467.1"/>
</dbReference>
<dbReference type="AlphaFoldDB" id="A0A5B8XNX1"/>
<dbReference type="KEGG" id="bbae:FRD01_07940"/>
<accession>A0A5B8XNX1</accession>
<organism evidence="1 2">
    <name type="scientific">Microvenator marinus</name>
    <dbReference type="NCBI Taxonomy" id="2600177"/>
    <lineage>
        <taxon>Bacteria</taxon>
        <taxon>Deltaproteobacteria</taxon>
        <taxon>Bradymonadales</taxon>
        <taxon>Microvenatoraceae</taxon>
        <taxon>Microvenator</taxon>
    </lineage>
</organism>
<protein>
    <submittedName>
        <fullName evidence="1">Uncharacterized protein</fullName>
    </submittedName>
</protein>
<dbReference type="Proteomes" id="UP000321595">
    <property type="component" value="Chromosome"/>
</dbReference>
<sequence length="331" mass="36558">MRTTILKILALGLIGCGPLVTEPMPDIPQTVKYETVRIEYGNDDLLPDSESRQQELVGDISNVALITQALVRGTNRVVRAQLFLVDAISRFRPSSFTQNSWTWESQEERYSRLDLTRTSPEDESVEYELLVGPTKDEARVVLSGEFTNFDPEGPLQSGEGLLRFNFDNDPDSVSTGSISIAFRAANGVRQVRVAFFEFQETPDTPAQSALYEYTQFEDGRGNFDYAARQDFLKDGDPLELVSMSTAWTSEQSGRAAARIEGGSLQVNEVLLDECWDEASRVLWADATPNLPNYDDGEEDACDAALQGVSLSPPEVVVPTADPAIPAPHPQE</sequence>
<proteinExistence type="predicted"/>